<dbReference type="WBParaSite" id="SBAD_0001018301-mRNA-1">
    <property type="protein sequence ID" value="SBAD_0001018301-mRNA-1"/>
    <property type="gene ID" value="SBAD_0001018301"/>
</dbReference>
<sequence>MHTSGSCRCGSSPDSGMPFVRPLPLPLLLSGPLLRALIVVLMPLSARTQAAAHQTHVLNAVQAMSIVDEHNRLRSMEQATNMQELVSKNC</sequence>
<evidence type="ECO:0000313" key="2">
    <source>
        <dbReference type="Proteomes" id="UP000270296"/>
    </source>
</evidence>
<dbReference type="Proteomes" id="UP000270296">
    <property type="component" value="Unassembled WGS sequence"/>
</dbReference>
<evidence type="ECO:0000313" key="3">
    <source>
        <dbReference type="WBParaSite" id="SBAD_0001018301-mRNA-1"/>
    </source>
</evidence>
<protein>
    <submittedName>
        <fullName evidence="3">Secreted protein</fullName>
    </submittedName>
</protein>
<gene>
    <name evidence="1" type="ORF">SBAD_LOCUS9832</name>
</gene>
<accession>A0A183J1T4</accession>
<dbReference type="EMBL" id="UZAM01013235">
    <property type="protein sequence ID" value="VDP26460.1"/>
    <property type="molecule type" value="Genomic_DNA"/>
</dbReference>
<keyword evidence="2" id="KW-1185">Reference proteome</keyword>
<dbReference type="AlphaFoldDB" id="A0A183J1T4"/>
<evidence type="ECO:0000313" key="1">
    <source>
        <dbReference type="EMBL" id="VDP26460.1"/>
    </source>
</evidence>
<organism evidence="3">
    <name type="scientific">Soboliphyme baturini</name>
    <dbReference type="NCBI Taxonomy" id="241478"/>
    <lineage>
        <taxon>Eukaryota</taxon>
        <taxon>Metazoa</taxon>
        <taxon>Ecdysozoa</taxon>
        <taxon>Nematoda</taxon>
        <taxon>Enoplea</taxon>
        <taxon>Dorylaimia</taxon>
        <taxon>Dioctophymatida</taxon>
        <taxon>Dioctophymatoidea</taxon>
        <taxon>Soboliphymatidae</taxon>
        <taxon>Soboliphyme</taxon>
    </lineage>
</organism>
<reference evidence="3" key="1">
    <citation type="submission" date="2016-06" db="UniProtKB">
        <authorList>
            <consortium name="WormBaseParasite"/>
        </authorList>
    </citation>
    <scope>IDENTIFICATION</scope>
</reference>
<name>A0A183J1T4_9BILA</name>
<proteinExistence type="predicted"/>
<reference evidence="1 2" key="2">
    <citation type="submission" date="2018-11" db="EMBL/GenBank/DDBJ databases">
        <authorList>
            <consortium name="Pathogen Informatics"/>
        </authorList>
    </citation>
    <scope>NUCLEOTIDE SEQUENCE [LARGE SCALE GENOMIC DNA]</scope>
</reference>